<feature type="region of interest" description="Disordered" evidence="9">
    <location>
        <begin position="511"/>
        <end position="530"/>
    </location>
</feature>
<evidence type="ECO:0000256" key="5">
    <source>
        <dbReference type="ARBA" id="ARBA00023125"/>
    </source>
</evidence>
<feature type="domain" description="Nuclear receptor" evidence="10">
    <location>
        <begin position="796"/>
        <end position="869"/>
    </location>
</feature>
<dbReference type="EMBL" id="LIAE01007682">
    <property type="protein sequence ID" value="PAV77600.1"/>
    <property type="molecule type" value="Genomic_DNA"/>
</dbReference>
<dbReference type="SUPFAM" id="SSF57716">
    <property type="entry name" value="Glucocorticoid receptor-like (DNA-binding domain)"/>
    <property type="match status" value="1"/>
</dbReference>
<keyword evidence="1" id="KW-0479">Metal-binding</keyword>
<keyword evidence="12" id="KW-1185">Reference proteome</keyword>
<dbReference type="PROSITE" id="PS51030">
    <property type="entry name" value="NUCLEAR_REC_DBD_2"/>
    <property type="match status" value="1"/>
</dbReference>
<keyword evidence="3" id="KW-0862">Zinc</keyword>
<evidence type="ECO:0000256" key="3">
    <source>
        <dbReference type="ARBA" id="ARBA00022833"/>
    </source>
</evidence>
<organism evidence="11 12">
    <name type="scientific">Diploscapter pachys</name>
    <dbReference type="NCBI Taxonomy" id="2018661"/>
    <lineage>
        <taxon>Eukaryota</taxon>
        <taxon>Metazoa</taxon>
        <taxon>Ecdysozoa</taxon>
        <taxon>Nematoda</taxon>
        <taxon>Chromadorea</taxon>
        <taxon>Rhabditida</taxon>
        <taxon>Rhabditina</taxon>
        <taxon>Rhabditomorpha</taxon>
        <taxon>Rhabditoidea</taxon>
        <taxon>Rhabditidae</taxon>
        <taxon>Diploscapter</taxon>
    </lineage>
</organism>
<feature type="region of interest" description="Disordered" evidence="9">
    <location>
        <begin position="475"/>
        <end position="497"/>
    </location>
</feature>
<feature type="compositionally biased region" description="Polar residues" evidence="9">
    <location>
        <begin position="216"/>
        <end position="229"/>
    </location>
</feature>
<feature type="compositionally biased region" description="Basic and acidic residues" evidence="9">
    <location>
        <begin position="182"/>
        <end position="215"/>
    </location>
</feature>
<evidence type="ECO:0000313" key="12">
    <source>
        <dbReference type="Proteomes" id="UP000218231"/>
    </source>
</evidence>
<dbReference type="InterPro" id="IPR013088">
    <property type="entry name" value="Znf_NHR/GATA"/>
</dbReference>
<dbReference type="Gene3D" id="3.30.50.10">
    <property type="entry name" value="Erythroid Transcription Factor GATA-1, subunit A"/>
    <property type="match status" value="1"/>
</dbReference>
<dbReference type="GO" id="GO:0003700">
    <property type="term" value="F:DNA-binding transcription factor activity"/>
    <property type="evidence" value="ECO:0007669"/>
    <property type="project" value="InterPro"/>
</dbReference>
<dbReference type="GO" id="GO:0008270">
    <property type="term" value="F:zinc ion binding"/>
    <property type="evidence" value="ECO:0007669"/>
    <property type="project" value="UniProtKB-KW"/>
</dbReference>
<dbReference type="AlphaFoldDB" id="A0A2A2KUH5"/>
<reference evidence="11 12" key="1">
    <citation type="journal article" date="2017" name="Curr. Biol.">
        <title>Genome architecture and evolution of a unichromosomal asexual nematode.</title>
        <authorList>
            <person name="Fradin H."/>
            <person name="Zegar C."/>
            <person name="Gutwein M."/>
            <person name="Lucas J."/>
            <person name="Kovtun M."/>
            <person name="Corcoran D."/>
            <person name="Baugh L.R."/>
            <person name="Kiontke K."/>
            <person name="Gunsalus K."/>
            <person name="Fitch D.H."/>
            <person name="Piano F."/>
        </authorList>
    </citation>
    <scope>NUCLEOTIDE SEQUENCE [LARGE SCALE GENOMIC DNA]</scope>
    <source>
        <strain evidence="11">PF1309</strain>
    </source>
</reference>
<feature type="compositionally biased region" description="Polar residues" evidence="9">
    <location>
        <begin position="315"/>
        <end position="333"/>
    </location>
</feature>
<sequence length="948" mass="104679">MSIRHGNLILERGARTTINVDRRGNLSVVLPISLPPGFEIEESASKPKQPQIYEKPACPLPLKRPRKASTPVKRVEPICESSTKNEEEEEEISVIAVFKAPTRHEPAAEIREKLPSPSVEDFYVKKPLVKPSEAPPWVVPAKVAIVDPVSSEAGSKEAPSRKSQNGTKTSWIESVVTSIVEEQKGEATSKKISKSEIIRTEESSPHHVEKTRVVSKESSGNETSSTVRVFQEESTNKLTAPKPTPAWSGSVNYPLMEAPDRDPPTTEPSSSCSTAETPTEVSESGKVRFVEAATKIVIKLPSTATKAFKTPAVNEPTQEPENKNSPSRSSSAKVTPMRTASIRTSFIESSSREITRNAEPTKPMPSWTELYSAPIVESSPRRAVEKATSNNNGASNGASITSLSAKEASDREESLEVAQVIQALDRDESAKARSVKIPSNVDSSVESNPIKEIQNVGPAPDEAAYKSPAPTATFVKAPKNSADQPIETPAKGSPLYREHTPKITVPIEKKTTSREPLPADVEPVTEHPDDLDPIDRITAIVDAAVETIRKATTRVIMAKELKAQDKETNSAIQTKRSRKNRIKFHSRRITSIEPVIGIPIPATTIMVPSSTIPIQTATVMEAPIKLPVQPTAIMIPTVEKPAKSLPTFQEIMSKVKKITDAAPRARIAPIRPAAQAVPPRRVEQDYVITDLNCPRANSIESTSGTDTTNDDDEIPFVPAFDVIEGDDPDRHFSWVDDLKRIMFNFYITTEPKPYNPNDYPRPKPRPRSPSSEGVHRRKRPRRDRKDIVYPKKAIRRKICQICYAVYADQRVKHRNELCLPCAAFYQDSISKFAEYYCIKSEDGCPILDCKKCRYDRCVEIGLTPECIVENKWDLPPMGTQETGPTNLITILPKSSNIYNNNNNYEYSRPVVTISDSNINESVTIPADSEISSFTRTVDISPESTSITP</sequence>
<accession>A0A2A2KUH5</accession>
<evidence type="ECO:0000256" key="9">
    <source>
        <dbReference type="SAM" id="MobiDB-lite"/>
    </source>
</evidence>
<name>A0A2A2KUH5_9BILA</name>
<gene>
    <name evidence="11" type="ORF">WR25_27132</name>
</gene>
<keyword evidence="5" id="KW-0238">DNA-binding</keyword>
<keyword evidence="7" id="KW-0675">Receptor</keyword>
<keyword evidence="2" id="KW-0863">Zinc-finger</keyword>
<feature type="region of interest" description="Disordered" evidence="9">
    <location>
        <begin position="182"/>
        <end position="287"/>
    </location>
</feature>
<evidence type="ECO:0000256" key="1">
    <source>
        <dbReference type="ARBA" id="ARBA00022723"/>
    </source>
</evidence>
<dbReference type="SMART" id="SM00399">
    <property type="entry name" value="ZnF_C4"/>
    <property type="match status" value="1"/>
</dbReference>
<dbReference type="InterPro" id="IPR001628">
    <property type="entry name" value="Znf_hrmn_rcpt"/>
</dbReference>
<feature type="compositionally biased region" description="Low complexity" evidence="9">
    <location>
        <begin position="387"/>
        <end position="402"/>
    </location>
</feature>
<keyword evidence="6" id="KW-0804">Transcription</keyword>
<feature type="compositionally biased region" description="Low complexity" evidence="9">
    <location>
        <begin position="267"/>
        <end position="280"/>
    </location>
</feature>
<dbReference type="Proteomes" id="UP000218231">
    <property type="component" value="Unassembled WGS sequence"/>
</dbReference>
<evidence type="ECO:0000256" key="7">
    <source>
        <dbReference type="ARBA" id="ARBA00023170"/>
    </source>
</evidence>
<evidence type="ECO:0000256" key="2">
    <source>
        <dbReference type="ARBA" id="ARBA00022771"/>
    </source>
</evidence>
<evidence type="ECO:0000256" key="8">
    <source>
        <dbReference type="ARBA" id="ARBA00023242"/>
    </source>
</evidence>
<feature type="region of interest" description="Disordered" evidence="9">
    <location>
        <begin position="150"/>
        <end position="169"/>
    </location>
</feature>
<evidence type="ECO:0000256" key="4">
    <source>
        <dbReference type="ARBA" id="ARBA00023015"/>
    </source>
</evidence>
<feature type="region of interest" description="Disordered" evidence="9">
    <location>
        <begin position="300"/>
        <end position="413"/>
    </location>
</feature>
<comment type="caution">
    <text evidence="11">The sequence shown here is derived from an EMBL/GenBank/DDBJ whole genome shotgun (WGS) entry which is preliminary data.</text>
</comment>
<keyword evidence="4" id="KW-0805">Transcription regulation</keyword>
<feature type="region of interest" description="Disordered" evidence="9">
    <location>
        <begin position="41"/>
        <end position="70"/>
    </location>
</feature>
<feature type="region of interest" description="Disordered" evidence="9">
    <location>
        <begin position="753"/>
        <end position="786"/>
    </location>
</feature>
<dbReference type="GO" id="GO:0043565">
    <property type="term" value="F:sequence-specific DNA binding"/>
    <property type="evidence" value="ECO:0007669"/>
    <property type="project" value="InterPro"/>
</dbReference>
<protein>
    <recommendedName>
        <fullName evidence="10">Nuclear receptor domain-containing protein</fullName>
    </recommendedName>
</protein>
<proteinExistence type="predicted"/>
<evidence type="ECO:0000313" key="11">
    <source>
        <dbReference type="EMBL" id="PAV77600.1"/>
    </source>
</evidence>
<evidence type="ECO:0000259" key="10">
    <source>
        <dbReference type="PROSITE" id="PS51030"/>
    </source>
</evidence>
<keyword evidence="8" id="KW-0539">Nucleus</keyword>
<evidence type="ECO:0000256" key="6">
    <source>
        <dbReference type="ARBA" id="ARBA00023163"/>
    </source>
</evidence>